<dbReference type="SUPFAM" id="SSF47413">
    <property type="entry name" value="lambda repressor-like DNA-binding domains"/>
    <property type="match status" value="1"/>
</dbReference>
<dbReference type="EMBL" id="JAUFQH010000016">
    <property type="protein sequence ID" value="MDN3620820.1"/>
    <property type="molecule type" value="Genomic_DNA"/>
</dbReference>
<feature type="transmembrane region" description="Helical" evidence="6">
    <location>
        <begin position="73"/>
        <end position="100"/>
    </location>
</feature>
<dbReference type="Proteomes" id="UP000232721">
    <property type="component" value="Chromosome"/>
</dbReference>
<comment type="subcellular location">
    <subcellularLocation>
        <location evidence="1">Membrane</location>
        <topology evidence="1">Multi-pass membrane protein</topology>
    </subcellularLocation>
</comment>
<dbReference type="SMART" id="SM00530">
    <property type="entry name" value="HTH_XRE"/>
    <property type="match status" value="1"/>
</dbReference>
<name>A0AAJ1QZ63_9FLAO</name>
<feature type="transmembrane region" description="Helical" evidence="6">
    <location>
        <begin position="154"/>
        <end position="175"/>
    </location>
</feature>
<keyword evidence="5 6" id="KW-0472">Membrane</keyword>
<evidence type="ECO:0000256" key="4">
    <source>
        <dbReference type="ARBA" id="ARBA00023125"/>
    </source>
</evidence>
<dbReference type="InterPro" id="IPR010982">
    <property type="entry name" value="Lambda_DNA-bd_dom_sf"/>
</dbReference>
<evidence type="ECO:0000313" key="8">
    <source>
        <dbReference type="EMBL" id="AUC21454.1"/>
    </source>
</evidence>
<gene>
    <name evidence="8" type="ORF">BTO15_04720</name>
    <name evidence="9" type="ORF">QWY81_15245</name>
</gene>
<dbReference type="InterPro" id="IPR019109">
    <property type="entry name" value="MamF_MmsF"/>
</dbReference>
<proteinExistence type="predicted"/>
<evidence type="ECO:0000256" key="5">
    <source>
        <dbReference type="ARBA" id="ARBA00023136"/>
    </source>
</evidence>
<evidence type="ECO:0000313" key="10">
    <source>
        <dbReference type="Proteomes" id="UP000232721"/>
    </source>
</evidence>
<evidence type="ECO:0000256" key="2">
    <source>
        <dbReference type="ARBA" id="ARBA00022692"/>
    </source>
</evidence>
<evidence type="ECO:0000259" key="7">
    <source>
        <dbReference type="PROSITE" id="PS50943"/>
    </source>
</evidence>
<reference evidence="8 10" key="2">
    <citation type="submission" date="2017-02" db="EMBL/GenBank/DDBJ databases">
        <title>Trade-off between light-utilization and light-protection in marine flavobacteria.</title>
        <authorList>
            <person name="Kumagai Y."/>
            <person name="Yoshizawa S."/>
            <person name="Kogure K."/>
            <person name="Iwasaki W."/>
        </authorList>
    </citation>
    <scope>NUCLEOTIDE SEQUENCE [LARGE SCALE GENOMIC DNA]</scope>
    <source>
        <strain evidence="8 10">KCTC 23670</strain>
    </source>
</reference>
<feature type="transmembrane region" description="Helical" evidence="6">
    <location>
        <begin position="121"/>
        <end position="142"/>
    </location>
</feature>
<keyword evidence="10" id="KW-1185">Reference proteome</keyword>
<dbReference type="GO" id="GO:0003677">
    <property type="term" value="F:DNA binding"/>
    <property type="evidence" value="ECO:0007669"/>
    <property type="project" value="UniProtKB-KW"/>
</dbReference>
<reference evidence="9 11" key="1">
    <citation type="journal article" date="2014" name="Int. J. Syst. Evol. Microbiol.">
        <title>Complete genome sequence of Corynebacterium casei LMG S-19264T (=DSM 44701T), isolated from a smear-ripened cheese.</title>
        <authorList>
            <consortium name="US DOE Joint Genome Institute (JGI-PGF)"/>
            <person name="Walter F."/>
            <person name="Albersmeier A."/>
            <person name="Kalinowski J."/>
            <person name="Ruckert C."/>
        </authorList>
    </citation>
    <scope>NUCLEOTIDE SEQUENCE [LARGE SCALE GENOMIC DNA]</scope>
    <source>
        <strain evidence="9 11">CECT 8670</strain>
    </source>
</reference>
<evidence type="ECO:0000313" key="11">
    <source>
        <dbReference type="Proteomes" id="UP001228636"/>
    </source>
</evidence>
<evidence type="ECO:0000256" key="6">
    <source>
        <dbReference type="SAM" id="Phobius"/>
    </source>
</evidence>
<dbReference type="Pfam" id="PF01381">
    <property type="entry name" value="HTH_3"/>
    <property type="match status" value="1"/>
</dbReference>
<dbReference type="CDD" id="cd00093">
    <property type="entry name" value="HTH_XRE"/>
    <property type="match status" value="1"/>
</dbReference>
<dbReference type="RefSeq" id="WP_208890585.1">
    <property type="nucleotide sequence ID" value="NZ_CP019336.1"/>
</dbReference>
<dbReference type="Proteomes" id="UP001228636">
    <property type="component" value="Unassembled WGS sequence"/>
</dbReference>
<accession>A0AAJ1QZ63</accession>
<evidence type="ECO:0000256" key="3">
    <source>
        <dbReference type="ARBA" id="ARBA00022989"/>
    </source>
</evidence>
<keyword evidence="2 6" id="KW-0812">Transmembrane</keyword>
<evidence type="ECO:0000256" key="1">
    <source>
        <dbReference type="ARBA" id="ARBA00004141"/>
    </source>
</evidence>
<dbReference type="AlphaFoldDB" id="A0AAJ1QZ63"/>
<protein>
    <submittedName>
        <fullName evidence="8">DNA-binding protein</fullName>
    </submittedName>
    <submittedName>
        <fullName evidence="9">Helix-turn-helix domain-containing protein</fullName>
    </submittedName>
</protein>
<keyword evidence="3 6" id="KW-1133">Transmembrane helix</keyword>
<sequence>MNNIGQKIKDVRKKKGLSQEELAELAKINLRTIQRIENNENEPRGKTLNLICQVLDLNTEDILDYGMQTDKNYLISIHLSVLLGLFIPTGNIIFPFMLWVTKKDKITSLKEIGANILNFQIIWTFFAFFALIIGAILKIQHISFGPFTSTSSPLFIWSILYFINILLPIIFAILIRNGSTRKFYPNPIKFIK</sequence>
<dbReference type="Gene3D" id="1.10.260.40">
    <property type="entry name" value="lambda repressor-like DNA-binding domains"/>
    <property type="match status" value="1"/>
</dbReference>
<dbReference type="InterPro" id="IPR001387">
    <property type="entry name" value="Cro/C1-type_HTH"/>
</dbReference>
<feature type="domain" description="HTH cro/C1-type" evidence="7">
    <location>
        <begin position="8"/>
        <end position="62"/>
    </location>
</feature>
<organism evidence="9 11">
    <name type="scientific">Polaribacter sejongensis</name>
    <dbReference type="NCBI Taxonomy" id="985043"/>
    <lineage>
        <taxon>Bacteria</taxon>
        <taxon>Pseudomonadati</taxon>
        <taxon>Bacteroidota</taxon>
        <taxon>Flavobacteriia</taxon>
        <taxon>Flavobacteriales</taxon>
        <taxon>Flavobacteriaceae</taxon>
    </lineage>
</organism>
<dbReference type="PANTHER" id="PTHR46558:SF4">
    <property type="entry name" value="DNA-BIDING PHAGE PROTEIN"/>
    <property type="match status" value="1"/>
</dbReference>
<evidence type="ECO:0000313" key="9">
    <source>
        <dbReference type="EMBL" id="MDN3620820.1"/>
    </source>
</evidence>
<dbReference type="PROSITE" id="PS50943">
    <property type="entry name" value="HTH_CROC1"/>
    <property type="match status" value="1"/>
</dbReference>
<dbReference type="PANTHER" id="PTHR46558">
    <property type="entry name" value="TRACRIPTIONAL REGULATORY PROTEIN-RELATED-RELATED"/>
    <property type="match status" value="1"/>
</dbReference>
<reference evidence="9" key="3">
    <citation type="submission" date="2023-06" db="EMBL/GenBank/DDBJ databases">
        <authorList>
            <person name="Lucena T."/>
            <person name="Sun Q."/>
        </authorList>
    </citation>
    <scope>NUCLEOTIDE SEQUENCE</scope>
    <source>
        <strain evidence="9">CECT 8670</strain>
    </source>
</reference>
<dbReference type="EMBL" id="CP019336">
    <property type="protein sequence ID" value="AUC21454.1"/>
    <property type="molecule type" value="Genomic_DNA"/>
</dbReference>
<keyword evidence="4 8" id="KW-0238">DNA-binding</keyword>
<dbReference type="Pfam" id="PF09685">
    <property type="entry name" value="MamF_MmsF"/>
    <property type="match status" value="1"/>
</dbReference>